<comment type="caution">
    <text evidence="1">The sequence shown here is derived from an EMBL/GenBank/DDBJ whole genome shotgun (WGS) entry which is preliminary data.</text>
</comment>
<name>A0A7C0Y5M6_DESA2</name>
<proteinExistence type="predicted"/>
<protein>
    <submittedName>
        <fullName evidence="1">Uncharacterized protein</fullName>
    </submittedName>
</protein>
<evidence type="ECO:0000313" key="1">
    <source>
        <dbReference type="EMBL" id="HDD44249.1"/>
    </source>
</evidence>
<organism evidence="1">
    <name type="scientific">Desulfofervidus auxilii</name>
    <dbReference type="NCBI Taxonomy" id="1621989"/>
    <lineage>
        <taxon>Bacteria</taxon>
        <taxon>Pseudomonadati</taxon>
        <taxon>Thermodesulfobacteriota</taxon>
        <taxon>Candidatus Desulfofervidia</taxon>
        <taxon>Candidatus Desulfofervidales</taxon>
        <taxon>Candidatus Desulfofervidaceae</taxon>
        <taxon>Candidatus Desulfofervidus</taxon>
    </lineage>
</organism>
<dbReference type="AlphaFoldDB" id="A0A7C0Y5M6"/>
<dbReference type="EMBL" id="DRBS01000204">
    <property type="protein sequence ID" value="HDD44249.1"/>
    <property type="molecule type" value="Genomic_DNA"/>
</dbReference>
<sequence length="88" mass="10370">MLLESYHGNTFVTFIDTRVLKFLCKIEKRAYRALDKFYQIGYGALKSELNKSRSPRVERIFILDCGILLSRLDRENNEEIILQHCVIC</sequence>
<gene>
    <name evidence="1" type="ORF">ENG63_05245</name>
</gene>
<dbReference type="Proteomes" id="UP000886289">
    <property type="component" value="Unassembled WGS sequence"/>
</dbReference>
<accession>A0A7C0Y5M6</accession>
<reference evidence="1" key="1">
    <citation type="journal article" date="2020" name="mSystems">
        <title>Genome- and Community-Level Interaction Insights into Carbon Utilization and Element Cycling Functions of Hydrothermarchaeota in Hydrothermal Sediment.</title>
        <authorList>
            <person name="Zhou Z."/>
            <person name="Liu Y."/>
            <person name="Xu W."/>
            <person name="Pan J."/>
            <person name="Luo Z.H."/>
            <person name="Li M."/>
        </authorList>
    </citation>
    <scope>NUCLEOTIDE SEQUENCE [LARGE SCALE GENOMIC DNA]</scope>
    <source>
        <strain evidence="1">HyVt-233</strain>
    </source>
</reference>